<dbReference type="OrthoDB" id="9785326at2"/>
<keyword evidence="2 3" id="KW-0732">Signal</keyword>
<dbReference type="KEGG" id="dpi:BN4_12763"/>
<evidence type="ECO:0000256" key="1">
    <source>
        <dbReference type="ARBA" id="ARBA00010634"/>
    </source>
</evidence>
<feature type="signal peptide" evidence="3">
    <location>
        <begin position="1"/>
        <end position="20"/>
    </location>
</feature>
<dbReference type="PANTHER" id="PTHR30035">
    <property type="entry name" value="LIPOPROTEIN VACJ-RELATED"/>
    <property type="match status" value="1"/>
</dbReference>
<sequence length="265" mass="30077">MKHLKPHLAFIFAVMLLLGACGPKTMTTIDPMSNLQPTGFKTQVHRWPTEDSRSLRFLDVYDPWEPMNRNLYEFNANVDEYVLIPATKAYRLVLPSPVRTGVSNVINNLHEVPVLVNCLLQGKLEKSFITISRILINTTFGVAGIWDQASKAKSLPRQQEDIGQTLGFWGVGNGPYFVMPVIGPSNLRDAAGYGGDTLLQYLEMQYIYRAIGVDDTTARSLTEQLVRGINLRANTPFRYHSTGSPFEYEMVRFIYTKKRELDIKR</sequence>
<feature type="chain" id="PRO_5004018864" evidence="3">
    <location>
        <begin position="21"/>
        <end position="265"/>
    </location>
</feature>
<keyword evidence="4" id="KW-0449">Lipoprotein</keyword>
<dbReference type="STRING" id="1322246.BN4_12763"/>
<proteinExistence type="inferred from homology"/>
<reference evidence="5" key="2">
    <citation type="journal article" date="2013" name="Stand. Genomic Sci.">
        <title>Complete genome sequence of Desulfocapsa sulfexigens, a marine deltaproteobacterium specialized in disproportionating inorganic sulfur compounds.</title>
        <authorList>
            <person name="Finster K.W."/>
            <person name="Kjeldsen K.U."/>
            <person name="Kube M."/>
            <person name="Reinhardt R."/>
            <person name="Mussmann M."/>
            <person name="Amann R."/>
            <person name="Schreiber L."/>
        </authorList>
    </citation>
    <scope>NUCLEOTIDE SEQUENCE [LARGE SCALE GENOMIC DNA]</scope>
    <source>
        <strain evidence="5">DSM 10523 / SB164P1</strain>
    </source>
</reference>
<reference evidence="4 5" key="1">
    <citation type="journal article" date="2013" name="PLoS ONE">
        <title>The first genomic and proteomic characterization of a deep-sea sulfate reducer: insights into the piezophilic lifestyle of Desulfovibrio piezophilus.</title>
        <authorList>
            <person name="Pradel N."/>
            <person name="Ji B."/>
            <person name="Gimenez G."/>
            <person name="Talla E."/>
            <person name="Lenoble P."/>
            <person name="Garel M."/>
            <person name="Tamburini C."/>
            <person name="Fourquet P."/>
            <person name="Lebrun R."/>
            <person name="Bertin P."/>
            <person name="Denis Y."/>
            <person name="Pophillat M."/>
            <person name="Barbe V."/>
            <person name="Ollivier B."/>
            <person name="Dolla A."/>
        </authorList>
    </citation>
    <scope>NUCLEOTIDE SEQUENCE [LARGE SCALE GENOMIC DNA]</scope>
    <source>
        <strain evidence="5">DSM 10523 / SB164P1</strain>
    </source>
</reference>
<dbReference type="InterPro" id="IPR007428">
    <property type="entry name" value="MlaA"/>
</dbReference>
<dbReference type="GO" id="GO:0120010">
    <property type="term" value="P:intermembrane phospholipid transfer"/>
    <property type="evidence" value="ECO:0007669"/>
    <property type="project" value="TreeGrafter"/>
</dbReference>
<dbReference type="PRINTS" id="PR01805">
    <property type="entry name" value="VACJLIPOPROT"/>
</dbReference>
<evidence type="ECO:0000313" key="5">
    <source>
        <dbReference type="Proteomes" id="UP000011724"/>
    </source>
</evidence>
<protein>
    <submittedName>
        <fullName evidence="4">VacJ family lipoprotein</fullName>
    </submittedName>
</protein>
<dbReference type="PROSITE" id="PS51257">
    <property type="entry name" value="PROKAR_LIPOPROTEIN"/>
    <property type="match status" value="1"/>
</dbReference>
<keyword evidence="5" id="KW-1185">Reference proteome</keyword>
<comment type="similarity">
    <text evidence="1">Belongs to the MlaA family.</text>
</comment>
<evidence type="ECO:0000256" key="3">
    <source>
        <dbReference type="SAM" id="SignalP"/>
    </source>
</evidence>
<dbReference type="EMBL" id="FO203427">
    <property type="protein sequence ID" value="CCH49996.1"/>
    <property type="molecule type" value="Genomic_DNA"/>
</dbReference>
<dbReference type="Proteomes" id="UP000011724">
    <property type="component" value="Chromosome"/>
</dbReference>
<name>M1WKQ2_PSEP2</name>
<evidence type="ECO:0000256" key="2">
    <source>
        <dbReference type="ARBA" id="ARBA00022729"/>
    </source>
</evidence>
<dbReference type="eggNOG" id="COG2853">
    <property type="taxonomic scope" value="Bacteria"/>
</dbReference>
<dbReference type="HOGENOM" id="CLU_059326_2_2_7"/>
<dbReference type="BioCyc" id="DPIE1322246:BN4_RS13885-MONOMER"/>
<dbReference type="RefSeq" id="WP_015416038.1">
    <property type="nucleotide sequence ID" value="NC_020409.1"/>
</dbReference>
<evidence type="ECO:0000313" key="4">
    <source>
        <dbReference type="EMBL" id="CCH49996.1"/>
    </source>
</evidence>
<dbReference type="Pfam" id="PF04333">
    <property type="entry name" value="MlaA"/>
    <property type="match status" value="1"/>
</dbReference>
<dbReference type="PATRIC" id="fig|879567.3.peg.2963"/>
<accession>M1WKQ2</accession>
<dbReference type="GO" id="GO:0016020">
    <property type="term" value="C:membrane"/>
    <property type="evidence" value="ECO:0007669"/>
    <property type="project" value="InterPro"/>
</dbReference>
<dbReference type="AlphaFoldDB" id="M1WKQ2"/>
<dbReference type="PANTHER" id="PTHR30035:SF3">
    <property type="entry name" value="INTERMEMBRANE PHOSPHOLIPID TRANSPORT SYSTEM LIPOPROTEIN MLAA"/>
    <property type="match status" value="1"/>
</dbReference>
<organism evidence="4 5">
    <name type="scientific">Pseudodesulfovibrio piezophilus (strain DSM 21447 / JCM 15486 / C1TLV30)</name>
    <name type="common">Desulfovibrio piezophilus</name>
    <dbReference type="NCBI Taxonomy" id="1322246"/>
    <lineage>
        <taxon>Bacteria</taxon>
        <taxon>Pseudomonadati</taxon>
        <taxon>Thermodesulfobacteriota</taxon>
        <taxon>Desulfovibrionia</taxon>
        <taxon>Desulfovibrionales</taxon>
        <taxon>Desulfovibrionaceae</taxon>
    </lineage>
</organism>
<gene>
    <name evidence="4" type="ordered locus">BN4_12763</name>
</gene>